<dbReference type="AlphaFoldDB" id="A0A9Q3CIE7"/>
<name>A0A9Q3CIE7_9BASI</name>
<organism evidence="2 3">
    <name type="scientific">Austropuccinia psidii MF-1</name>
    <dbReference type="NCBI Taxonomy" id="1389203"/>
    <lineage>
        <taxon>Eukaryota</taxon>
        <taxon>Fungi</taxon>
        <taxon>Dikarya</taxon>
        <taxon>Basidiomycota</taxon>
        <taxon>Pucciniomycotina</taxon>
        <taxon>Pucciniomycetes</taxon>
        <taxon>Pucciniales</taxon>
        <taxon>Sphaerophragmiaceae</taxon>
        <taxon>Austropuccinia</taxon>
    </lineage>
</organism>
<protein>
    <submittedName>
        <fullName evidence="2">Uncharacterized protein</fullName>
    </submittedName>
</protein>
<dbReference type="Proteomes" id="UP000765509">
    <property type="component" value="Unassembled WGS sequence"/>
</dbReference>
<proteinExistence type="predicted"/>
<feature type="region of interest" description="Disordered" evidence="1">
    <location>
        <begin position="82"/>
        <end position="107"/>
    </location>
</feature>
<keyword evidence="3" id="KW-1185">Reference proteome</keyword>
<evidence type="ECO:0000313" key="3">
    <source>
        <dbReference type="Proteomes" id="UP000765509"/>
    </source>
</evidence>
<dbReference type="EMBL" id="AVOT02008386">
    <property type="protein sequence ID" value="MBW0485909.1"/>
    <property type="molecule type" value="Genomic_DNA"/>
</dbReference>
<evidence type="ECO:0000256" key="1">
    <source>
        <dbReference type="SAM" id="MobiDB-lite"/>
    </source>
</evidence>
<reference evidence="2" key="1">
    <citation type="submission" date="2021-03" db="EMBL/GenBank/DDBJ databases">
        <title>Draft genome sequence of rust myrtle Austropuccinia psidii MF-1, a brazilian biotype.</title>
        <authorList>
            <person name="Quecine M.C."/>
            <person name="Pachon D.M.R."/>
            <person name="Bonatelli M.L."/>
            <person name="Correr F.H."/>
            <person name="Franceschini L.M."/>
            <person name="Leite T.F."/>
            <person name="Margarido G.R.A."/>
            <person name="Almeida C.A."/>
            <person name="Ferrarezi J.A."/>
            <person name="Labate C.A."/>
        </authorList>
    </citation>
    <scope>NUCLEOTIDE SEQUENCE</scope>
    <source>
        <strain evidence="2">MF-1</strain>
    </source>
</reference>
<sequence length="225" mass="25582">MTLRMAINHHRPHFGLGPLSSPWPLVTTRLAQLNPSHSSMHPVLKVAGVVHIWYYIPLCTIFARKFNGDFFRTKFHDFKSRSQNPTPLLKEDSSAHQSGDPWRLSEDYSRTPTTWPCRSWVGSSIQDYLKRPFLRGITSFKSVVKATSTSASLGQFNWSIQVILKYPVWLWPKWVNSVPQFSFQDGQNCIGPIQAIHPVTHLPGSAFQLFTYTGHLSAPGDFFPS</sequence>
<gene>
    <name evidence="2" type="ORF">O181_025624</name>
</gene>
<accession>A0A9Q3CIE7</accession>
<dbReference type="OrthoDB" id="10261522at2759"/>
<evidence type="ECO:0000313" key="2">
    <source>
        <dbReference type="EMBL" id="MBW0485909.1"/>
    </source>
</evidence>
<comment type="caution">
    <text evidence="2">The sequence shown here is derived from an EMBL/GenBank/DDBJ whole genome shotgun (WGS) entry which is preliminary data.</text>
</comment>